<dbReference type="AlphaFoldDB" id="A0A368U825"/>
<gene>
    <name evidence="12" type="primary">cysS</name>
    <name evidence="14" type="ORF">DU506_03225</name>
</gene>
<dbReference type="GO" id="GO:0005829">
    <property type="term" value="C:cytosol"/>
    <property type="evidence" value="ECO:0007669"/>
    <property type="project" value="TreeGrafter"/>
</dbReference>
<comment type="cofactor">
    <cofactor evidence="12">
        <name>Zn(2+)</name>
        <dbReference type="ChEBI" id="CHEBI:29105"/>
    </cofactor>
    <text evidence="12">Binds 1 zinc ion per subunit.</text>
</comment>
<dbReference type="RefSeq" id="WP_114485516.1">
    <property type="nucleotide sequence ID" value="NZ_CBCSHM010000042.1"/>
</dbReference>
<evidence type="ECO:0000256" key="12">
    <source>
        <dbReference type="HAMAP-Rule" id="MF_00041"/>
    </source>
</evidence>
<feature type="domain" description="Cysteinyl-tRNA synthetase class Ia DALR" evidence="13">
    <location>
        <begin position="344"/>
        <end position="405"/>
    </location>
</feature>
<dbReference type="Proteomes" id="UP000253204">
    <property type="component" value="Unassembled WGS sequence"/>
</dbReference>
<name>A0A368U825_9GAMM</name>
<dbReference type="GO" id="GO:0006423">
    <property type="term" value="P:cysteinyl-tRNA aminoacylation"/>
    <property type="evidence" value="ECO:0007669"/>
    <property type="project" value="UniProtKB-UniRule"/>
</dbReference>
<feature type="short sequence motif" description="'KMSKS' region" evidence="12">
    <location>
        <begin position="265"/>
        <end position="269"/>
    </location>
</feature>
<evidence type="ECO:0000256" key="2">
    <source>
        <dbReference type="ARBA" id="ARBA00005594"/>
    </source>
</evidence>
<comment type="catalytic activity">
    <reaction evidence="12">
        <text>tRNA(Cys) + L-cysteine + ATP = L-cysteinyl-tRNA(Cys) + AMP + diphosphate</text>
        <dbReference type="Rhea" id="RHEA:17773"/>
        <dbReference type="Rhea" id="RHEA-COMP:9661"/>
        <dbReference type="Rhea" id="RHEA-COMP:9679"/>
        <dbReference type="ChEBI" id="CHEBI:30616"/>
        <dbReference type="ChEBI" id="CHEBI:33019"/>
        <dbReference type="ChEBI" id="CHEBI:35235"/>
        <dbReference type="ChEBI" id="CHEBI:78442"/>
        <dbReference type="ChEBI" id="CHEBI:78517"/>
        <dbReference type="ChEBI" id="CHEBI:456215"/>
        <dbReference type="EC" id="6.1.1.16"/>
    </reaction>
</comment>
<evidence type="ECO:0000256" key="9">
    <source>
        <dbReference type="ARBA" id="ARBA00022840"/>
    </source>
</evidence>
<dbReference type="InterPro" id="IPR024909">
    <property type="entry name" value="Cys-tRNA/MSH_ligase"/>
</dbReference>
<feature type="short sequence motif" description="'HIGH' region" evidence="12">
    <location>
        <begin position="29"/>
        <end position="39"/>
    </location>
</feature>
<dbReference type="SMART" id="SM00840">
    <property type="entry name" value="DALR_2"/>
    <property type="match status" value="1"/>
</dbReference>
<evidence type="ECO:0000313" key="15">
    <source>
        <dbReference type="Proteomes" id="UP000253204"/>
    </source>
</evidence>
<dbReference type="InterPro" id="IPR015273">
    <property type="entry name" value="Cys-tRNA-synt_Ia_DALR"/>
</dbReference>
<evidence type="ECO:0000256" key="8">
    <source>
        <dbReference type="ARBA" id="ARBA00022833"/>
    </source>
</evidence>
<comment type="similarity">
    <text evidence="2 12">Belongs to the class-I aminoacyl-tRNA synthetase family.</text>
</comment>
<dbReference type="GO" id="GO:0004817">
    <property type="term" value="F:cysteine-tRNA ligase activity"/>
    <property type="evidence" value="ECO:0007669"/>
    <property type="project" value="UniProtKB-UniRule"/>
</dbReference>
<evidence type="ECO:0000256" key="10">
    <source>
        <dbReference type="ARBA" id="ARBA00022917"/>
    </source>
</evidence>
<feature type="binding site" evidence="12">
    <location>
        <position position="233"/>
    </location>
    <ligand>
        <name>Zn(2+)</name>
        <dbReference type="ChEBI" id="CHEBI:29105"/>
    </ligand>
</feature>
<feature type="binding site" evidence="12">
    <location>
        <position position="27"/>
    </location>
    <ligand>
        <name>Zn(2+)</name>
        <dbReference type="ChEBI" id="CHEBI:29105"/>
    </ligand>
</feature>
<dbReference type="HAMAP" id="MF_00041">
    <property type="entry name" value="Cys_tRNA_synth"/>
    <property type="match status" value="1"/>
</dbReference>
<dbReference type="Pfam" id="PF23493">
    <property type="entry name" value="CysS_C"/>
    <property type="match status" value="1"/>
</dbReference>
<feature type="binding site" evidence="12">
    <location>
        <position position="268"/>
    </location>
    <ligand>
        <name>ATP</name>
        <dbReference type="ChEBI" id="CHEBI:30616"/>
    </ligand>
</feature>
<feature type="binding site" evidence="12">
    <location>
        <position position="208"/>
    </location>
    <ligand>
        <name>Zn(2+)</name>
        <dbReference type="ChEBI" id="CHEBI:29105"/>
    </ligand>
</feature>
<keyword evidence="15" id="KW-1185">Reference proteome</keyword>
<dbReference type="FunFam" id="3.40.50.620:FF:000009">
    <property type="entry name" value="Cysteine--tRNA ligase"/>
    <property type="match status" value="1"/>
</dbReference>
<keyword evidence="7 12" id="KW-0547">Nucleotide-binding</keyword>
<evidence type="ECO:0000256" key="7">
    <source>
        <dbReference type="ARBA" id="ARBA00022741"/>
    </source>
</evidence>
<dbReference type="InterPro" id="IPR009080">
    <property type="entry name" value="tRNAsynth_Ia_anticodon-bd"/>
</dbReference>
<reference evidence="14 15" key="1">
    <citation type="submission" date="2018-07" db="EMBL/GenBank/DDBJ databases">
        <title>Halomonas rutogse sp. nov., isolated from Lake TangqianCo on Tibetan Plateau.</title>
        <authorList>
            <person name="Lu H."/>
            <person name="Xing P."/>
            <person name="Wu Q."/>
        </authorList>
    </citation>
    <scope>NUCLEOTIDE SEQUENCE [LARGE SCALE GENOMIC DNA]</scope>
    <source>
        <strain evidence="14 15">TQ8S</strain>
    </source>
</reference>
<accession>A0A368U825</accession>
<comment type="subcellular location">
    <subcellularLocation>
        <location evidence="1 12">Cytoplasm</location>
    </subcellularLocation>
</comment>
<evidence type="ECO:0000256" key="5">
    <source>
        <dbReference type="ARBA" id="ARBA00022598"/>
    </source>
</evidence>
<proteinExistence type="inferred from homology"/>
<dbReference type="Pfam" id="PF01406">
    <property type="entry name" value="tRNA-synt_1e"/>
    <property type="match status" value="1"/>
</dbReference>
<evidence type="ECO:0000259" key="13">
    <source>
        <dbReference type="SMART" id="SM00840"/>
    </source>
</evidence>
<keyword evidence="8 12" id="KW-0862">Zinc</keyword>
<dbReference type="Gene3D" id="1.20.120.1910">
    <property type="entry name" value="Cysteine-tRNA ligase, C-terminal anti-codon recognition domain"/>
    <property type="match status" value="1"/>
</dbReference>
<dbReference type="PRINTS" id="PR00983">
    <property type="entry name" value="TRNASYNTHCYS"/>
</dbReference>
<keyword evidence="11 12" id="KW-0030">Aminoacyl-tRNA synthetase</keyword>
<protein>
    <recommendedName>
        <fullName evidence="12">Cysteine--tRNA ligase</fullName>
        <ecNumber evidence="12">6.1.1.16</ecNumber>
    </recommendedName>
    <alternativeName>
        <fullName evidence="12">Cysteinyl-tRNA synthetase</fullName>
        <shortName evidence="12">CysRS</shortName>
    </alternativeName>
</protein>
<evidence type="ECO:0000256" key="3">
    <source>
        <dbReference type="ARBA" id="ARBA00011245"/>
    </source>
</evidence>
<evidence type="ECO:0000256" key="6">
    <source>
        <dbReference type="ARBA" id="ARBA00022723"/>
    </source>
</evidence>
<dbReference type="SUPFAM" id="SSF52374">
    <property type="entry name" value="Nucleotidylyl transferase"/>
    <property type="match status" value="1"/>
</dbReference>
<dbReference type="InterPro" id="IPR015803">
    <property type="entry name" value="Cys-tRNA-ligase"/>
</dbReference>
<keyword evidence="6 12" id="KW-0479">Metal-binding</keyword>
<dbReference type="InterPro" id="IPR032678">
    <property type="entry name" value="tRNA-synt_1_cat_dom"/>
</dbReference>
<keyword evidence="10 12" id="KW-0648">Protein biosynthesis</keyword>
<dbReference type="PANTHER" id="PTHR10890:SF3">
    <property type="entry name" value="CYSTEINE--TRNA LIGASE, CYTOPLASMIC"/>
    <property type="match status" value="1"/>
</dbReference>
<dbReference type="Pfam" id="PF09190">
    <property type="entry name" value="DALR_2"/>
    <property type="match status" value="1"/>
</dbReference>
<dbReference type="OrthoDB" id="9815130at2"/>
<evidence type="ECO:0000256" key="11">
    <source>
        <dbReference type="ARBA" id="ARBA00023146"/>
    </source>
</evidence>
<dbReference type="GO" id="GO:0005524">
    <property type="term" value="F:ATP binding"/>
    <property type="evidence" value="ECO:0007669"/>
    <property type="project" value="UniProtKB-UniRule"/>
</dbReference>
<dbReference type="Gene3D" id="3.40.50.620">
    <property type="entry name" value="HUPs"/>
    <property type="match status" value="1"/>
</dbReference>
<dbReference type="CDD" id="cd07963">
    <property type="entry name" value="Anticodon_Ia_Cys"/>
    <property type="match status" value="1"/>
</dbReference>
<comment type="subunit">
    <text evidence="3 12">Monomer.</text>
</comment>
<dbReference type="InterPro" id="IPR056411">
    <property type="entry name" value="CysS_C"/>
</dbReference>
<dbReference type="CDD" id="cd00672">
    <property type="entry name" value="CysRS_core"/>
    <property type="match status" value="1"/>
</dbReference>
<evidence type="ECO:0000256" key="4">
    <source>
        <dbReference type="ARBA" id="ARBA00022490"/>
    </source>
</evidence>
<evidence type="ECO:0000313" key="14">
    <source>
        <dbReference type="EMBL" id="RCV93339.1"/>
    </source>
</evidence>
<dbReference type="EMBL" id="QPIJ01000003">
    <property type="protein sequence ID" value="RCV93339.1"/>
    <property type="molecule type" value="Genomic_DNA"/>
</dbReference>
<feature type="binding site" evidence="12">
    <location>
        <position position="237"/>
    </location>
    <ligand>
        <name>Zn(2+)</name>
        <dbReference type="ChEBI" id="CHEBI:29105"/>
    </ligand>
</feature>
<comment type="caution">
    <text evidence="14">The sequence shown here is derived from an EMBL/GenBank/DDBJ whole genome shotgun (WGS) entry which is preliminary data.</text>
</comment>
<dbReference type="NCBIfam" id="TIGR00435">
    <property type="entry name" value="cysS"/>
    <property type="match status" value="1"/>
</dbReference>
<evidence type="ECO:0000256" key="1">
    <source>
        <dbReference type="ARBA" id="ARBA00004496"/>
    </source>
</evidence>
<dbReference type="SUPFAM" id="SSF47323">
    <property type="entry name" value="Anticodon-binding domain of a subclass of class I aminoacyl-tRNA synthetases"/>
    <property type="match status" value="1"/>
</dbReference>
<keyword evidence="4 12" id="KW-0963">Cytoplasm</keyword>
<keyword evidence="5 12" id="KW-0436">Ligase</keyword>
<dbReference type="InterPro" id="IPR014729">
    <property type="entry name" value="Rossmann-like_a/b/a_fold"/>
</dbReference>
<keyword evidence="9 12" id="KW-0067">ATP-binding</keyword>
<dbReference type="EC" id="6.1.1.16" evidence="12"/>
<organism evidence="14 15">
    <name type="scientific">Vreelandella rituensis</name>
    <dbReference type="NCBI Taxonomy" id="2282306"/>
    <lineage>
        <taxon>Bacteria</taxon>
        <taxon>Pseudomonadati</taxon>
        <taxon>Pseudomonadota</taxon>
        <taxon>Gammaproteobacteria</taxon>
        <taxon>Oceanospirillales</taxon>
        <taxon>Halomonadaceae</taxon>
        <taxon>Vreelandella</taxon>
    </lineage>
</organism>
<sequence length="470" mass="52815">MQIYNTLTRRKEPFTPIEPGKVRMYVCGMTVYDYCHLGHARVMVAFDVISRYLRQRGFDVTYVRNITDIDDKILKRASDNQESITALTERMIEAMHEDEARLSVLPPDMEPRATGYIGDIIAMVETLIAKEFAYAADNGDVYYRVRKFEGYGKLNNRDLDAMRSGARVEVDTHKEDPLDFVLWKAAKPGEASWSSPWGDGRPGWHIECSAMSTCCLGDTFDIHGGGPDLTFPHHENEIAQSEAATGKTYVHTWMHAGAVRINHEKMSKSLGNFFTIREVLAHHDPEVVRYLLVASHYRSPINYTPESLSDARKSLERFYNALEGVALETPQAEDKDLSSRFCERFGASMDDDFNTPEALSVMFDLARELNRAKKEDPENAPMLAFELKRLGGILGLLQQDPEVFLKGQPAGLSLPEKEIEARIVARAEAKKAKDFAKADAIRDELAAQGIVLKDSREGTTWVVEAPDASA</sequence>
<dbReference type="GO" id="GO:0008270">
    <property type="term" value="F:zinc ion binding"/>
    <property type="evidence" value="ECO:0007669"/>
    <property type="project" value="UniProtKB-UniRule"/>
</dbReference>
<dbReference type="PANTHER" id="PTHR10890">
    <property type="entry name" value="CYSTEINYL-TRNA SYNTHETASE"/>
    <property type="match status" value="1"/>
</dbReference>